<dbReference type="Proteomes" id="UP000000600">
    <property type="component" value="Unassembled WGS sequence"/>
</dbReference>
<evidence type="ECO:0000313" key="3">
    <source>
        <dbReference type="EMBL" id="CAK71180.1"/>
    </source>
</evidence>
<dbReference type="eggNOG" id="ENOG502SXZA">
    <property type="taxonomic scope" value="Eukaryota"/>
</dbReference>
<gene>
    <name evidence="3" type="ORF">GSPATT00000893001</name>
</gene>
<sequence>MMNLKPPKSQTDSASDNGSVNKISDKQKISTLRKAVLDLREEKSQLMKQIAELTLKNNELIKEREDIEEKHNTMMRDYQRQSTMNSSSLTQSFHQTEPIHTSGDQSKQITKFKQELESTIANYEARFSILQTAYKEIERDLKNKEIQNQKLMKDADEKTALNNQLKKNIEDIERDLFNKIKDLKAEKLEIQLKLKTLDKDMQQKDEELRVLHKGLDDSRFTVAQLQGELEETRGKFLQYKLILHNQFLDIDCLFILRQNLFNDYIFEIETAAQKFQYKATDITDLKIKDESSFLLTVKSRSKEEIFKITPNQDLKKICKSIKNFLLKVQQYQINQQQTQVQSPRNNGLLGGLMSIFGGSTSSKSGSNTNSEIKQK</sequence>
<feature type="region of interest" description="Disordered" evidence="2">
    <location>
        <begin position="1"/>
        <end position="25"/>
    </location>
</feature>
<reference evidence="3 4" key="1">
    <citation type="journal article" date="2006" name="Nature">
        <title>Global trends of whole-genome duplications revealed by the ciliate Paramecium tetraurelia.</title>
        <authorList>
            <consortium name="Genoscope"/>
            <person name="Aury J.-M."/>
            <person name="Jaillon O."/>
            <person name="Duret L."/>
            <person name="Noel B."/>
            <person name="Jubin C."/>
            <person name="Porcel B.M."/>
            <person name="Segurens B."/>
            <person name="Daubin V."/>
            <person name="Anthouard V."/>
            <person name="Aiach N."/>
            <person name="Arnaiz O."/>
            <person name="Billaut A."/>
            <person name="Beisson J."/>
            <person name="Blanc I."/>
            <person name="Bouhouche K."/>
            <person name="Camara F."/>
            <person name="Duharcourt S."/>
            <person name="Guigo R."/>
            <person name="Gogendeau D."/>
            <person name="Katinka M."/>
            <person name="Keller A.-M."/>
            <person name="Kissmehl R."/>
            <person name="Klotz C."/>
            <person name="Koll F."/>
            <person name="Le Moue A."/>
            <person name="Lepere C."/>
            <person name="Malinsky S."/>
            <person name="Nowacki M."/>
            <person name="Nowak J.K."/>
            <person name="Plattner H."/>
            <person name="Poulain J."/>
            <person name="Ruiz F."/>
            <person name="Serrano V."/>
            <person name="Zagulski M."/>
            <person name="Dessen P."/>
            <person name="Betermier M."/>
            <person name="Weissenbach J."/>
            <person name="Scarpelli C."/>
            <person name="Schachter V."/>
            <person name="Sperling L."/>
            <person name="Meyer E."/>
            <person name="Cohen J."/>
            <person name="Wincker P."/>
        </authorList>
    </citation>
    <scope>NUCLEOTIDE SEQUENCE [LARGE SCALE GENOMIC DNA]</scope>
    <source>
        <strain evidence="3 4">Stock d4-2</strain>
    </source>
</reference>
<dbReference type="GeneID" id="5024362"/>
<organism evidence="3 4">
    <name type="scientific">Paramecium tetraurelia</name>
    <dbReference type="NCBI Taxonomy" id="5888"/>
    <lineage>
        <taxon>Eukaryota</taxon>
        <taxon>Sar</taxon>
        <taxon>Alveolata</taxon>
        <taxon>Ciliophora</taxon>
        <taxon>Intramacronucleata</taxon>
        <taxon>Oligohymenophorea</taxon>
        <taxon>Peniculida</taxon>
        <taxon>Parameciidae</taxon>
        <taxon>Paramecium</taxon>
    </lineage>
</organism>
<accession>A0CK63</accession>
<dbReference type="OrthoDB" id="303205at2759"/>
<proteinExistence type="predicted"/>
<dbReference type="AlphaFoldDB" id="A0CK63"/>
<dbReference type="KEGG" id="ptm:GSPATT00000893001"/>
<feature type="compositionally biased region" description="Polar residues" evidence="2">
    <location>
        <begin position="8"/>
        <end position="22"/>
    </location>
</feature>
<evidence type="ECO:0000313" key="4">
    <source>
        <dbReference type="Proteomes" id="UP000000600"/>
    </source>
</evidence>
<dbReference type="OMA" id="LILHNQF"/>
<evidence type="ECO:0000256" key="2">
    <source>
        <dbReference type="SAM" id="MobiDB-lite"/>
    </source>
</evidence>
<keyword evidence="1" id="KW-0175">Coiled coil</keyword>
<dbReference type="EMBL" id="CT868096">
    <property type="protein sequence ID" value="CAK71180.1"/>
    <property type="molecule type" value="Genomic_DNA"/>
</dbReference>
<dbReference type="HOGENOM" id="CLU_845828_0_0_1"/>
<evidence type="ECO:0000256" key="1">
    <source>
        <dbReference type="SAM" id="Coils"/>
    </source>
</evidence>
<protein>
    <submittedName>
        <fullName evidence="3">Uncharacterized protein</fullName>
    </submittedName>
</protein>
<keyword evidence="4" id="KW-1185">Reference proteome</keyword>
<feature type="coiled-coil region" evidence="1">
    <location>
        <begin position="113"/>
        <end position="207"/>
    </location>
</feature>
<dbReference type="RefSeq" id="XP_001438577.1">
    <property type="nucleotide sequence ID" value="XM_001438540.1"/>
</dbReference>
<name>A0CK63_PARTE</name>
<feature type="coiled-coil region" evidence="1">
    <location>
        <begin position="29"/>
        <end position="77"/>
    </location>
</feature>
<dbReference type="InParanoid" id="A0CK63"/>